<dbReference type="Gene3D" id="1.10.10.10">
    <property type="entry name" value="Winged helix-like DNA-binding domain superfamily/Winged helix DNA-binding domain"/>
    <property type="match status" value="1"/>
</dbReference>
<feature type="domain" description="Transcription regulator PadR N-terminal" evidence="1">
    <location>
        <begin position="21"/>
        <end position="92"/>
    </location>
</feature>
<dbReference type="Proteomes" id="UP000608024">
    <property type="component" value="Unassembled WGS sequence"/>
</dbReference>
<dbReference type="InterPro" id="IPR052509">
    <property type="entry name" value="Metal_resp_DNA-bind_regulator"/>
</dbReference>
<reference evidence="2" key="2">
    <citation type="submission" date="2020-09" db="EMBL/GenBank/DDBJ databases">
        <authorList>
            <person name="Sun Q."/>
            <person name="Ohkuma M."/>
        </authorList>
    </citation>
    <scope>NUCLEOTIDE SEQUENCE</scope>
    <source>
        <strain evidence="2">JCM 4784</strain>
    </source>
</reference>
<keyword evidence="3" id="KW-1185">Reference proteome</keyword>
<dbReference type="Pfam" id="PF03551">
    <property type="entry name" value="PadR"/>
    <property type="match status" value="1"/>
</dbReference>
<dbReference type="PANTHER" id="PTHR33169:SF14">
    <property type="entry name" value="TRANSCRIPTIONAL REGULATOR RV3488"/>
    <property type="match status" value="1"/>
</dbReference>
<dbReference type="InterPro" id="IPR011991">
    <property type="entry name" value="ArsR-like_HTH"/>
</dbReference>
<dbReference type="PANTHER" id="PTHR33169">
    <property type="entry name" value="PADR-FAMILY TRANSCRIPTIONAL REGULATOR"/>
    <property type="match status" value="1"/>
</dbReference>
<organism evidence="2 3">
    <name type="scientific">Streptomyces longispororuber</name>
    <dbReference type="NCBI Taxonomy" id="68230"/>
    <lineage>
        <taxon>Bacteria</taxon>
        <taxon>Bacillati</taxon>
        <taxon>Actinomycetota</taxon>
        <taxon>Actinomycetes</taxon>
        <taxon>Kitasatosporales</taxon>
        <taxon>Streptomycetaceae</taxon>
        <taxon>Streptomyces</taxon>
    </lineage>
</organism>
<gene>
    <name evidence="2" type="ORF">GCM10018785_66450</name>
</gene>
<dbReference type="InterPro" id="IPR036388">
    <property type="entry name" value="WH-like_DNA-bd_sf"/>
</dbReference>
<dbReference type="InterPro" id="IPR036390">
    <property type="entry name" value="WH_DNA-bd_sf"/>
</dbReference>
<accession>A0A919A794</accession>
<dbReference type="EMBL" id="BNBT01000168">
    <property type="protein sequence ID" value="GHE90257.1"/>
    <property type="molecule type" value="Genomic_DNA"/>
</dbReference>
<proteinExistence type="predicted"/>
<dbReference type="AlphaFoldDB" id="A0A919A794"/>
<dbReference type="SUPFAM" id="SSF46785">
    <property type="entry name" value="Winged helix' DNA-binding domain"/>
    <property type="match status" value="1"/>
</dbReference>
<reference evidence="2" key="1">
    <citation type="journal article" date="2014" name="Int. J. Syst. Evol. Microbiol.">
        <title>Complete genome sequence of Corynebacterium casei LMG S-19264T (=DSM 44701T), isolated from a smear-ripened cheese.</title>
        <authorList>
            <consortium name="US DOE Joint Genome Institute (JGI-PGF)"/>
            <person name="Walter F."/>
            <person name="Albersmeier A."/>
            <person name="Kalinowski J."/>
            <person name="Ruckert C."/>
        </authorList>
    </citation>
    <scope>NUCLEOTIDE SEQUENCE</scope>
    <source>
        <strain evidence="2">JCM 4784</strain>
    </source>
</reference>
<comment type="caution">
    <text evidence="2">The sequence shown here is derived from an EMBL/GenBank/DDBJ whole genome shotgun (WGS) entry which is preliminary data.</text>
</comment>
<evidence type="ECO:0000313" key="2">
    <source>
        <dbReference type="EMBL" id="GHE90257.1"/>
    </source>
</evidence>
<dbReference type="InterPro" id="IPR005149">
    <property type="entry name" value="Tscrpt_reg_PadR_N"/>
</dbReference>
<evidence type="ECO:0000259" key="1">
    <source>
        <dbReference type="Pfam" id="PF03551"/>
    </source>
</evidence>
<sequence>MADPLTKAASQLRKGVLEYCVLALLRDGPRYGVELVEELSAVAVMTTSQGTIYPLLSRLRRDHLVDTELRESPGGPPRRYYTLTPGGRAALADFTASWPLFRDAVDHFLAPAPGPSYDTENLLEGT</sequence>
<dbReference type="RefSeq" id="WP_190139876.1">
    <property type="nucleotide sequence ID" value="NZ_BNBT01000168.1"/>
</dbReference>
<evidence type="ECO:0000313" key="3">
    <source>
        <dbReference type="Proteomes" id="UP000608024"/>
    </source>
</evidence>
<protein>
    <submittedName>
        <fullName evidence="2">PadR family transcriptional regulator</fullName>
    </submittedName>
</protein>
<dbReference type="CDD" id="cd00090">
    <property type="entry name" value="HTH_ARSR"/>
    <property type="match status" value="1"/>
</dbReference>
<name>A0A919A794_9ACTN</name>